<evidence type="ECO:0000256" key="4">
    <source>
        <dbReference type="ARBA" id="ARBA00023002"/>
    </source>
</evidence>
<dbReference type="SUPFAM" id="SSF51905">
    <property type="entry name" value="FAD/NAD(P)-binding domain"/>
    <property type="match status" value="1"/>
</dbReference>
<dbReference type="GO" id="GO:0004499">
    <property type="term" value="F:N,N-dimethylaniline monooxygenase activity"/>
    <property type="evidence" value="ECO:0007669"/>
    <property type="project" value="InterPro"/>
</dbReference>
<evidence type="ECO:0000313" key="6">
    <source>
        <dbReference type="Proteomes" id="UP001162740"/>
    </source>
</evidence>
<dbReference type="AlphaFoldDB" id="A0AA47AEG5"/>
<dbReference type="RefSeq" id="WP_229581269.1">
    <property type="nucleotide sequence ID" value="NZ_CP083975.1"/>
</dbReference>
<evidence type="ECO:0000256" key="3">
    <source>
        <dbReference type="ARBA" id="ARBA00022827"/>
    </source>
</evidence>
<dbReference type="GO" id="GO:0050660">
    <property type="term" value="F:flavin adenine dinucleotide binding"/>
    <property type="evidence" value="ECO:0007669"/>
    <property type="project" value="InterPro"/>
</dbReference>
<dbReference type="GO" id="GO:0050661">
    <property type="term" value="F:NADP binding"/>
    <property type="evidence" value="ECO:0007669"/>
    <property type="project" value="InterPro"/>
</dbReference>
<keyword evidence="2" id="KW-0285">Flavoprotein</keyword>
<accession>A0AA47AEG5</accession>
<dbReference type="PANTHER" id="PTHR42877:SF4">
    <property type="entry name" value="FAD_NAD(P)-BINDING DOMAIN-CONTAINING PROTEIN-RELATED"/>
    <property type="match status" value="1"/>
</dbReference>
<keyword evidence="3" id="KW-0274">FAD</keyword>
<dbReference type="EMBL" id="CP083975">
    <property type="protein sequence ID" value="UZF48320.1"/>
    <property type="molecule type" value="Genomic_DNA"/>
</dbReference>
<dbReference type="Gene3D" id="3.50.50.60">
    <property type="entry name" value="FAD/NAD(P)-binding domain"/>
    <property type="match status" value="2"/>
</dbReference>
<evidence type="ECO:0000256" key="1">
    <source>
        <dbReference type="ARBA" id="ARBA00010139"/>
    </source>
</evidence>
<evidence type="ECO:0000313" key="5">
    <source>
        <dbReference type="EMBL" id="UZF48320.1"/>
    </source>
</evidence>
<proteinExistence type="inferred from homology"/>
<name>A0AA47AEG5_RHORH</name>
<geneLocation type="plasmid" evidence="5 6">
    <name>pGD02.2.1</name>
</geneLocation>
<dbReference type="InterPro" id="IPR051209">
    <property type="entry name" value="FAD-bind_Monooxygenase_sf"/>
</dbReference>
<reference evidence="5 6" key="1">
    <citation type="journal article" date="2021" name="Front. Microbiol.">
        <title>Bacterial Transformation of Aromatic Monomers in Softwood Black Liquor.</title>
        <authorList>
            <person name="Navas L.E."/>
            <person name="Dexter G."/>
            <person name="Liu J."/>
            <person name="Levy-Booth D."/>
            <person name="Cho M."/>
            <person name="Jang S.K."/>
            <person name="Mansfield S.D."/>
            <person name="Renneckar S."/>
            <person name="Mohn W.W."/>
            <person name="Eltis L.D."/>
        </authorList>
    </citation>
    <scope>NUCLEOTIDE SEQUENCE [LARGE SCALE GENOMIC DNA]</scope>
    <source>
        <strain evidence="5 6">GD02</strain>
    </source>
</reference>
<sequence>MSTDHIYDAVILGAGFGGLGQAAQFRRDGIDDFIILEKAPDIGGVWRDNTYPGAACDTQTPIYCYSYFLHLSATKMFAGQDELLAYLHDLVDAFELSDKLRLGHEVITAKWDEADGIWTLDTSQGQRFRCRVFVPAWGQLSTPSIPTLPGIDTFTGVWFHSARWRHDVDLTGARVASVGNAATAVQYVPELARTVSTLAVFQRSANYILPRNQHEFSADERRMFLTDPDSYRRVRSDIHKLREDGFARTRLGTTQAQEGAQQALAHLTAQVPDPELRAKLIPDYDFGCKRILRSDDYYPALTRDNVDLITDRIEAITPEGIRTADGRERRFDVIVFATGFKSQAFQGNLRIVGREDVTLDQRWGNTPEAYLGMSVDGFPNMFLVYGPNTNLNHNSVVTMLEAQHRYIASCVHYLRADSARTLEVDPEVLRAFNTRVQEELEQSAFSASCTSWYKNADGKIINNWCGTVEEYHAETEQLLLTDYGIRV</sequence>
<evidence type="ECO:0000256" key="2">
    <source>
        <dbReference type="ARBA" id="ARBA00022630"/>
    </source>
</evidence>
<keyword evidence="4" id="KW-0560">Oxidoreductase</keyword>
<dbReference type="PANTHER" id="PTHR42877">
    <property type="entry name" value="L-ORNITHINE N(5)-MONOOXYGENASE-RELATED"/>
    <property type="match status" value="1"/>
</dbReference>
<gene>
    <name evidence="5" type="ORF">KUM34_028720</name>
</gene>
<keyword evidence="5" id="KW-0614">Plasmid</keyword>
<dbReference type="InterPro" id="IPR036188">
    <property type="entry name" value="FAD/NAD-bd_sf"/>
</dbReference>
<dbReference type="Pfam" id="PF00743">
    <property type="entry name" value="FMO-like"/>
    <property type="match status" value="1"/>
</dbReference>
<dbReference type="InterPro" id="IPR020946">
    <property type="entry name" value="Flavin_mOase-like"/>
</dbReference>
<comment type="similarity">
    <text evidence="1">Belongs to the FAD-binding monooxygenase family.</text>
</comment>
<dbReference type="Proteomes" id="UP001162740">
    <property type="component" value="Plasmid pGD02.2.1"/>
</dbReference>
<organism evidence="5 6">
    <name type="scientific">Rhodococcus rhodochrous</name>
    <dbReference type="NCBI Taxonomy" id="1829"/>
    <lineage>
        <taxon>Bacteria</taxon>
        <taxon>Bacillati</taxon>
        <taxon>Actinomycetota</taxon>
        <taxon>Actinomycetes</taxon>
        <taxon>Mycobacteriales</taxon>
        <taxon>Nocardiaceae</taxon>
        <taxon>Rhodococcus</taxon>
    </lineage>
</organism>
<protein>
    <submittedName>
        <fullName evidence="5">NAD(P)/FAD-dependent oxidoreductase</fullName>
    </submittedName>
</protein>